<comment type="caution">
    <text evidence="15">The sequence shown here is derived from an EMBL/GenBank/DDBJ whole genome shotgun (WGS) entry which is preliminary data.</text>
</comment>
<keyword evidence="4 10" id="KW-0245">EGF-like domain</keyword>
<name>A0AAE0SSS0_9BIVA</name>
<evidence type="ECO:0000256" key="6">
    <source>
        <dbReference type="ARBA" id="ARBA00022737"/>
    </source>
</evidence>
<comment type="subcellular location">
    <subcellularLocation>
        <location evidence="1">Membrane</location>
    </subcellularLocation>
    <subcellularLocation>
        <location evidence="2">Secreted</location>
    </subcellularLocation>
</comment>
<keyword evidence="8 10" id="KW-1015">Disulfide bond</keyword>
<keyword evidence="11" id="KW-0812">Transmembrane</keyword>
<dbReference type="SUPFAM" id="SSF57184">
    <property type="entry name" value="Growth factor receptor domain"/>
    <property type="match status" value="3"/>
</dbReference>
<keyword evidence="3" id="KW-0964">Secreted</keyword>
<comment type="caution">
    <text evidence="10">Lacks conserved residue(s) required for the propagation of feature annotation.</text>
</comment>
<evidence type="ECO:0000259" key="14">
    <source>
        <dbReference type="PROSITE" id="PS51233"/>
    </source>
</evidence>
<dbReference type="InterPro" id="IPR018097">
    <property type="entry name" value="EGF_Ca-bd_CS"/>
</dbReference>
<evidence type="ECO:0000256" key="1">
    <source>
        <dbReference type="ARBA" id="ARBA00004370"/>
    </source>
</evidence>
<dbReference type="SMART" id="SM00179">
    <property type="entry name" value="EGF_CA"/>
    <property type="match status" value="12"/>
</dbReference>
<feature type="domain" description="VWFD" evidence="14">
    <location>
        <begin position="788"/>
        <end position="996"/>
    </location>
</feature>
<dbReference type="FunFam" id="2.10.25.10:FF:000005">
    <property type="entry name" value="Fibrillin 2"/>
    <property type="match status" value="1"/>
</dbReference>
<gene>
    <name evidence="15" type="ORF">CHS0354_004990</name>
</gene>
<keyword evidence="11" id="KW-1133">Transmembrane helix</keyword>
<evidence type="ECO:0000256" key="7">
    <source>
        <dbReference type="ARBA" id="ARBA00023136"/>
    </source>
</evidence>
<dbReference type="PANTHER" id="PTHR24050">
    <property type="entry name" value="PA14 DOMAIN-CONTAINING PROTEIN"/>
    <property type="match status" value="1"/>
</dbReference>
<dbReference type="SUPFAM" id="SSF57196">
    <property type="entry name" value="EGF/Laminin"/>
    <property type="match status" value="5"/>
</dbReference>
<dbReference type="Pfam" id="PF07645">
    <property type="entry name" value="EGF_CA"/>
    <property type="match status" value="11"/>
</dbReference>
<protein>
    <submittedName>
        <fullName evidence="15">Uncharacterized protein</fullName>
    </submittedName>
</protein>
<dbReference type="FunFam" id="2.10.25.10:FF:000014">
    <property type="entry name" value="Latent-transforming growth factor beta-binding protein 3"/>
    <property type="match status" value="1"/>
</dbReference>
<organism evidence="15 16">
    <name type="scientific">Potamilus streckersoni</name>
    <dbReference type="NCBI Taxonomy" id="2493646"/>
    <lineage>
        <taxon>Eukaryota</taxon>
        <taxon>Metazoa</taxon>
        <taxon>Spiralia</taxon>
        <taxon>Lophotrochozoa</taxon>
        <taxon>Mollusca</taxon>
        <taxon>Bivalvia</taxon>
        <taxon>Autobranchia</taxon>
        <taxon>Heteroconchia</taxon>
        <taxon>Palaeoheterodonta</taxon>
        <taxon>Unionida</taxon>
        <taxon>Unionoidea</taxon>
        <taxon>Unionidae</taxon>
        <taxon>Ambleminae</taxon>
        <taxon>Lampsilini</taxon>
        <taxon>Potamilus</taxon>
    </lineage>
</organism>
<dbReference type="GO" id="GO:0016020">
    <property type="term" value="C:membrane"/>
    <property type="evidence" value="ECO:0007669"/>
    <property type="project" value="UniProtKB-SubCell"/>
</dbReference>
<evidence type="ECO:0000259" key="13">
    <source>
        <dbReference type="PROSITE" id="PS50856"/>
    </source>
</evidence>
<keyword evidence="16" id="KW-1185">Reference proteome</keyword>
<evidence type="ECO:0000256" key="5">
    <source>
        <dbReference type="ARBA" id="ARBA00022729"/>
    </source>
</evidence>
<dbReference type="InterPro" id="IPR052235">
    <property type="entry name" value="Nephronectin_domain"/>
</dbReference>
<dbReference type="Proteomes" id="UP001195483">
    <property type="component" value="Unassembled WGS sequence"/>
</dbReference>
<feature type="disulfide bond" evidence="10">
    <location>
        <begin position="1938"/>
        <end position="1955"/>
    </location>
</feature>
<dbReference type="GO" id="GO:0005509">
    <property type="term" value="F:calcium ion binding"/>
    <property type="evidence" value="ECO:0007669"/>
    <property type="project" value="InterPro"/>
</dbReference>
<evidence type="ECO:0000259" key="12">
    <source>
        <dbReference type="PROSITE" id="PS50026"/>
    </source>
</evidence>
<keyword evidence="7 11" id="KW-0472">Membrane</keyword>
<reference evidence="15" key="1">
    <citation type="journal article" date="2021" name="Genome Biol. Evol.">
        <title>A High-Quality Reference Genome for a Parasitic Bivalve with Doubly Uniparental Inheritance (Bivalvia: Unionida).</title>
        <authorList>
            <person name="Smith C.H."/>
        </authorList>
    </citation>
    <scope>NUCLEOTIDE SEQUENCE</scope>
    <source>
        <strain evidence="15">CHS0354</strain>
    </source>
</reference>
<evidence type="ECO:0000256" key="2">
    <source>
        <dbReference type="ARBA" id="ARBA00004613"/>
    </source>
</evidence>
<evidence type="ECO:0000256" key="11">
    <source>
        <dbReference type="SAM" id="Phobius"/>
    </source>
</evidence>
<keyword evidence="5" id="KW-0732">Signal</keyword>
<proteinExistence type="predicted"/>
<evidence type="ECO:0000256" key="8">
    <source>
        <dbReference type="ARBA" id="ARBA00023157"/>
    </source>
</evidence>
<dbReference type="InterPro" id="IPR000152">
    <property type="entry name" value="EGF-type_Asp/Asn_hydroxyl_site"/>
</dbReference>
<dbReference type="CDD" id="cd00054">
    <property type="entry name" value="EGF_CA"/>
    <property type="match status" value="8"/>
</dbReference>
<evidence type="ECO:0000256" key="9">
    <source>
        <dbReference type="ARBA" id="ARBA00023180"/>
    </source>
</evidence>
<dbReference type="InterPro" id="IPR002049">
    <property type="entry name" value="LE_dom"/>
</dbReference>
<dbReference type="PROSITE" id="PS50026">
    <property type="entry name" value="EGF_3"/>
    <property type="match status" value="5"/>
</dbReference>
<reference evidence="15" key="3">
    <citation type="submission" date="2023-05" db="EMBL/GenBank/DDBJ databases">
        <authorList>
            <person name="Smith C.H."/>
        </authorList>
    </citation>
    <scope>NUCLEOTIDE SEQUENCE</scope>
    <source>
        <strain evidence="15">CHS0354</strain>
        <tissue evidence="15">Mantle</tissue>
    </source>
</reference>
<dbReference type="SMART" id="SM00181">
    <property type="entry name" value="EGF"/>
    <property type="match status" value="17"/>
</dbReference>
<reference evidence="15" key="2">
    <citation type="journal article" date="2021" name="Genome Biol. Evol.">
        <title>Developing a high-quality reference genome for a parasitic bivalve with doubly uniparental inheritance (Bivalvia: Unionida).</title>
        <authorList>
            <person name="Smith C.H."/>
        </authorList>
    </citation>
    <scope>NUCLEOTIDE SEQUENCE</scope>
    <source>
        <strain evidence="15">CHS0354</strain>
        <tissue evidence="15">Mantle</tissue>
    </source>
</reference>
<evidence type="ECO:0000256" key="10">
    <source>
        <dbReference type="PROSITE-ProRule" id="PRU00076"/>
    </source>
</evidence>
<dbReference type="InterPro" id="IPR000742">
    <property type="entry name" value="EGF"/>
</dbReference>
<dbReference type="PROSITE" id="PS01187">
    <property type="entry name" value="EGF_CA"/>
    <property type="match status" value="7"/>
</dbReference>
<evidence type="ECO:0000256" key="3">
    <source>
        <dbReference type="ARBA" id="ARBA00022525"/>
    </source>
</evidence>
<dbReference type="EMBL" id="JAEAOA010000363">
    <property type="protein sequence ID" value="KAK3597236.1"/>
    <property type="molecule type" value="Genomic_DNA"/>
</dbReference>
<evidence type="ECO:0000313" key="16">
    <source>
        <dbReference type="Proteomes" id="UP001195483"/>
    </source>
</evidence>
<dbReference type="Gene3D" id="2.10.25.10">
    <property type="entry name" value="Laminin"/>
    <property type="match status" value="14"/>
</dbReference>
<keyword evidence="6" id="KW-0677">Repeat</keyword>
<feature type="domain" description="EGF-like" evidence="12">
    <location>
        <begin position="1630"/>
        <end position="1671"/>
    </location>
</feature>
<feature type="transmembrane region" description="Helical" evidence="11">
    <location>
        <begin position="2130"/>
        <end position="2154"/>
    </location>
</feature>
<keyword evidence="9" id="KW-0325">Glycoprotein</keyword>
<feature type="domain" description="EGF-like" evidence="12">
    <location>
        <begin position="1927"/>
        <end position="1967"/>
    </location>
</feature>
<dbReference type="InterPro" id="IPR005533">
    <property type="entry name" value="AMOP_dom"/>
</dbReference>
<dbReference type="Pfam" id="PF00053">
    <property type="entry name" value="EGF_laminin"/>
    <property type="match status" value="1"/>
</dbReference>
<dbReference type="InterPro" id="IPR049883">
    <property type="entry name" value="NOTCH1_EGF-like"/>
</dbReference>
<dbReference type="Pfam" id="PF06119">
    <property type="entry name" value="NIDO"/>
    <property type="match status" value="1"/>
</dbReference>
<dbReference type="GO" id="GO:0005576">
    <property type="term" value="C:extracellular region"/>
    <property type="evidence" value="ECO:0007669"/>
    <property type="project" value="UniProtKB-SubCell"/>
</dbReference>
<dbReference type="PROSITE" id="PS50856">
    <property type="entry name" value="AMOP"/>
    <property type="match status" value="1"/>
</dbReference>
<dbReference type="InterPro" id="IPR001846">
    <property type="entry name" value="VWF_type-D"/>
</dbReference>
<feature type="domain" description="AMOP" evidence="13">
    <location>
        <begin position="644"/>
        <end position="776"/>
    </location>
</feature>
<dbReference type="InterPro" id="IPR001881">
    <property type="entry name" value="EGF-like_Ca-bd_dom"/>
</dbReference>
<dbReference type="PROSITE" id="PS00010">
    <property type="entry name" value="ASX_HYDROXYL"/>
    <property type="match status" value="7"/>
</dbReference>
<dbReference type="PANTHER" id="PTHR24050:SF28">
    <property type="entry name" value="UROMODULIN-LIKE"/>
    <property type="match status" value="1"/>
</dbReference>
<accession>A0AAE0SSS0</accession>
<dbReference type="SMART" id="SM00216">
    <property type="entry name" value="VWD"/>
    <property type="match status" value="1"/>
</dbReference>
<feature type="domain" description="EGF-like" evidence="12">
    <location>
        <begin position="1379"/>
        <end position="1410"/>
    </location>
</feature>
<feature type="domain" description="EGF-like" evidence="12">
    <location>
        <begin position="1715"/>
        <end position="1754"/>
    </location>
</feature>
<feature type="domain" description="EGF-like" evidence="12">
    <location>
        <begin position="1838"/>
        <end position="1877"/>
    </location>
</feature>
<dbReference type="InterPro" id="IPR003886">
    <property type="entry name" value="NIDO_dom"/>
</dbReference>
<dbReference type="InterPro" id="IPR009030">
    <property type="entry name" value="Growth_fac_rcpt_cys_sf"/>
</dbReference>
<dbReference type="PROSITE" id="PS51233">
    <property type="entry name" value="VWFD"/>
    <property type="match status" value="1"/>
</dbReference>
<dbReference type="PROSITE" id="PS01186">
    <property type="entry name" value="EGF_2"/>
    <property type="match status" value="8"/>
</dbReference>
<dbReference type="GO" id="GO:0007160">
    <property type="term" value="P:cell-matrix adhesion"/>
    <property type="evidence" value="ECO:0007669"/>
    <property type="project" value="InterPro"/>
</dbReference>
<sequence length="2177" mass="241412">MVYKDIRLPISQSIELDACLCLYNDVSLEENDTTMSLFLTFVTLLTASCCLGTHFRGGIFTWTPTELESQIMISYRVSWRRSSGSSHFCNDRVISSGQLLPGEGSIVCSEGCNGTVSQLQYYCTDYSESEDWSTGTRTIRYNLTTTSPIIVFTFTSCCWINLVAATSWDWSLQARANVTRRSDTGKLNSSPRTSVSPIVRIAHGCYATINLLASDPDGDLVRCRWSIGSNECGGICLAFPGAILKEDTCSITYNASRNVGYYGVAVQVEDFPSTGSKIPYSSVPVQFLVQVYSTTQGCYSLPEFIPPTRSDKEVVYVSANSIYFDKIVAISNVDDKRIVEITTVSPSGFIKSSLAEYYDVSGAWYVNISWTPSTSDANKMHILCFTATDEVGLTSQQRCINLIVPPDIVVNGTERIQFQYGPTNGDSMLGVNNGKCKHILNEYKFPMFRTNLSNIYVCVTGIVTFDKIFESPGTIEGSNLEGRTVLAPYFTDIDIESLRYGGRVYYQVHYSLKGAINGSSNVKTAEQIIRKIHQDVGDFEAQFALFVTWHEVLPSTATSRQNEKMSFQLALVTDGTYTFSFYVYLKDSMKLRSHQVYIGYTTKDGQKYMDYRSFTSPVRSIDSSAISFGYTGILHYRLTFPSLKSKTSRQKCINWYLKEREHEEEIREGLNRMPLCPCNSFHLRQDRFYSRTDYFYQGDAVCTYILPNWQFRPKESGKTCCYHKIYNYFLGYGIDAGGFIRYHPHMRPLNHSSYDIDMRKFCCVENQLCSLYHSVRPIGQCYIIFPPWHAPAHGDPHITTLDGQNYTFNGWGEFTLLRINSSTEEFELQARTSRAVTKDGNMSDATVFSAFAAVDKNGANVHAEMNTAKNGLVVYARMVPGLTLNDYTADYMNMMANFTVATEYLSLSRNIESKNLIAVFSSGIAFTIGVSFEMLNIDVVIPRTFHGKTAGLMGNFDGNPANDFQFKNGTILSEKIHDKDIFEFGKTWAVEPNKSAFWYPRGTGYNDYSHLNYTPKFLADADGTKVAYATNFCGSREHECIFDLVFTDNEAVANETKRLLHVSVEMNKLLANQVPSINGPIIVNVTANQAVTYPVNATDDGILRFLLLDGHGHANITNQNNRTALVTLLLKDDNPINVIVTVIDEFNVQATPHQPIVVFCSTCNQKGTCDFAEYRDDDRSSDTFKYATCSCDPYWEGPECEFDKNGCASQPCSPLRQCTDIQADIHQSSGIGYNCSECPAGFLSMDDGRCEDIDECNSANGGCLQRCDNTYGSFICSCFQGFRKPVGSNICQDINECFDGTNNCDQICTNDFGGYNCSCFEGFVYNSMARKCEVENIPVGCTFLDCNGTNGCTTDEHGNATCFCAKGFQLNFDGTKCVDINECQLGLCQHRCTNTEGRFYCSCYDGYILETDKLSCMPCAFPTYGPNCNNTCDCGQGGIRCDHIKGCICSEGWTGKNCDEDIDECKVPKMCNDSYKYCANTNGSYNCHCINGYTLNTHGSCEDVNECNDPELNTCQQVCNNEIGGFSCSCRSGYVQSNNFTNLCEDVNECLVGQAGCQQICENGDGRYTCSCYFGYILNNDRKTCTQVQDPCSQFANLTCSQICVLENKQVFCSCAIGYKLKSDNQTCEDVNECEDTMLNKCSNNCTNTEGGYICSCPDGFHLDNDGRRCIVCDPFHYGLNCSLPCNCGIGADRCDHKTGCLCKQGWTGIQCNQDIDECTSHPCIGVNSRCINTLGSYICDCLPGFNNISSVCQDVNECDDGRLNECTQICQNSIGSYSCFCHDGFFLNGTLCHVCDKFHYGPNCSQPCNCGIGADRCDQKTGCICKPGFTNTRCDQDIDECASHPCKGANSTCINTMGSYVCDCLPGFRNVSSACQACTENTFGNNCSSSCTCNISNSLNEKQTCNPVNGTCLCKKGWMGARCSQDINECELEPGVCHNISNSGCYNMHGSFLCSCHIGYKLNGSECVEAEYTSIRCSIAVDFTLLPSIDIKVPENYAKIESDSGNALSDFYRRKLAQMFVRIVIFAISRGSLILDYSIITKNSDEAILKLAEANANLASGEKFQLAGEEISTLRLVVKGKELPTDTTTEKLLCTSYLSVVGVCASGKECIIIDKRPACVLRKQEDSTLLYVAIGTGAAFFVLLCLVVTVVVLRAKKSRQKYMPKKDDLQKIGTNN</sequence>
<dbReference type="Gene3D" id="2.10.25.140">
    <property type="match status" value="1"/>
</dbReference>
<evidence type="ECO:0000256" key="4">
    <source>
        <dbReference type="ARBA" id="ARBA00022536"/>
    </source>
</evidence>
<evidence type="ECO:0000313" key="15">
    <source>
        <dbReference type="EMBL" id="KAK3597236.1"/>
    </source>
</evidence>